<sequence length="391" mass="44639">MLDLNKLARQMQGLSQHLTLEAVASRQRLELAQQYLKKAYDCQQDLIERQEKWRDRIIFGNATPTEPLETCIDIPVPPKIHTVISTDGSQIAPNHHEIAYCYLLNIGRVVLHYGQNRQPLLDSLPEVFYRPEDLYMSRQWGIRTEEWMGFRRTASETTVLAELACAVKTEAPTLAMVDGSLIYWFLEQLPIDARDRILPPILEAWQQMRDAQIPLMGYLSASRNIEGMNFLRLLACPHPVPDCLSYCPNQLEKVPCKVFEPLRDTALWVTQLKPGQRGPLWRSNNRILELYGDQIIYFCYVHVGTEIARIEIPAWVAENTAMFDQALGLMLAQVQKGYGYPVAIAEAHNQAVVRGGDKARFFALLERQMIKAGLRNVGTSYKEARKRGSIA</sequence>
<accession>A0A8J7HE62</accession>
<evidence type="ECO:0000313" key="3">
    <source>
        <dbReference type="Proteomes" id="UP000599391"/>
    </source>
</evidence>
<gene>
    <name evidence="2" type="ORF">I8751_02730</name>
</gene>
<keyword evidence="3" id="KW-1185">Reference proteome</keyword>
<feature type="domain" description="NurA" evidence="1">
    <location>
        <begin position="81"/>
        <end position="353"/>
    </location>
</feature>
<comment type="caution">
    <text evidence="2">The sequence shown here is derived from an EMBL/GenBank/DDBJ whole genome shotgun (WGS) entry which is preliminary data.</text>
</comment>
<evidence type="ECO:0000313" key="2">
    <source>
        <dbReference type="EMBL" id="MBH8551314.1"/>
    </source>
</evidence>
<dbReference type="EMBL" id="JAECZB010000003">
    <property type="protein sequence ID" value="MBH8551314.1"/>
    <property type="molecule type" value="Genomic_DNA"/>
</dbReference>
<organism evidence="2 3">
    <name type="scientific">Atlanticothrix silvestris CENA357</name>
    <dbReference type="NCBI Taxonomy" id="1725252"/>
    <lineage>
        <taxon>Bacteria</taxon>
        <taxon>Bacillati</taxon>
        <taxon>Cyanobacteriota</taxon>
        <taxon>Cyanophyceae</taxon>
        <taxon>Nostocales</taxon>
        <taxon>Nodulariaceae</taxon>
        <taxon>Atlanticothrix</taxon>
        <taxon>Atlanticothrix silvestris</taxon>
    </lineage>
</organism>
<reference evidence="2 3" key="1">
    <citation type="journal article" date="2021" name="Int. J. Syst. Evol. Microbiol.">
        <title>Amazonocrinis nigriterrae gen. nov., sp. nov., Atlanticothrix silvestris gen. nov., sp. nov. and Dendronalium phyllosphericum gen. nov., sp. nov., nostocacean cyanobacteria from Brazilian environments.</title>
        <authorList>
            <person name="Alvarenga D.O."/>
            <person name="Andreote A.P.D."/>
            <person name="Branco L.H.Z."/>
            <person name="Delbaje E."/>
            <person name="Cruz R.B."/>
            <person name="Varani A.M."/>
            <person name="Fiore M.F."/>
        </authorList>
    </citation>
    <scope>NUCLEOTIDE SEQUENCE [LARGE SCALE GENOMIC DNA]</scope>
    <source>
        <strain evidence="2 3">CENA357</strain>
    </source>
</reference>
<dbReference type="RefSeq" id="WP_214437619.1">
    <property type="nucleotide sequence ID" value="NZ_JAECZB010000003.1"/>
</dbReference>
<dbReference type="AlphaFoldDB" id="A0A8J7HE62"/>
<dbReference type="InterPro" id="IPR018977">
    <property type="entry name" value="NurA_domain"/>
</dbReference>
<proteinExistence type="predicted"/>
<protein>
    <submittedName>
        <fullName evidence="2">DNA double-strand break repair nuclease NurA</fullName>
    </submittedName>
</protein>
<evidence type="ECO:0000259" key="1">
    <source>
        <dbReference type="SMART" id="SM00933"/>
    </source>
</evidence>
<dbReference type="SMART" id="SM00933">
    <property type="entry name" value="NurA"/>
    <property type="match status" value="1"/>
</dbReference>
<dbReference type="Proteomes" id="UP000599391">
    <property type="component" value="Unassembled WGS sequence"/>
</dbReference>
<name>A0A8J7HE62_9CYAN</name>
<dbReference type="Pfam" id="PF09376">
    <property type="entry name" value="NurA"/>
    <property type="match status" value="1"/>
</dbReference>